<protein>
    <submittedName>
        <fullName evidence="3">GRAS domain-containing protein</fullName>
    </submittedName>
</protein>
<dbReference type="WBParaSite" id="SSLN_0001964101-mRNA-1">
    <property type="protein sequence ID" value="SSLN_0001964101-mRNA-1"/>
    <property type="gene ID" value="SSLN_0001964101"/>
</dbReference>
<dbReference type="EMBL" id="UYSU01045712">
    <property type="protein sequence ID" value="VDM05307.1"/>
    <property type="molecule type" value="Genomic_DNA"/>
</dbReference>
<dbReference type="Proteomes" id="UP000275846">
    <property type="component" value="Unassembled WGS sequence"/>
</dbReference>
<gene>
    <name evidence="1" type="ORF">SSLN_LOCUS18921</name>
</gene>
<name>A0A183TR23_SCHSO</name>
<evidence type="ECO:0000313" key="3">
    <source>
        <dbReference type="WBParaSite" id="SSLN_0001964101-mRNA-1"/>
    </source>
</evidence>
<reference evidence="1 2" key="2">
    <citation type="submission" date="2018-11" db="EMBL/GenBank/DDBJ databases">
        <authorList>
            <consortium name="Pathogen Informatics"/>
        </authorList>
    </citation>
    <scope>NUCLEOTIDE SEQUENCE [LARGE SCALE GENOMIC DNA]</scope>
    <source>
        <strain evidence="1 2">NST_G2</strain>
    </source>
</reference>
<proteinExistence type="predicted"/>
<sequence length="136" mass="14803">MGIGAVNIAVNFAVMNGHVNEYARVVAASAQLQLFQLALDAEEACSFQHFCVRDPVFSSELKYSAEAAEVEVVEDPPLLLIDRQSLRSIQQHWPDGSFIHLEFGAELETVSIPDDVMHVSEGLASFGNSVGDLIVD</sequence>
<evidence type="ECO:0000313" key="2">
    <source>
        <dbReference type="Proteomes" id="UP000275846"/>
    </source>
</evidence>
<keyword evidence="2" id="KW-1185">Reference proteome</keyword>
<accession>A0A183TR23</accession>
<organism evidence="3">
    <name type="scientific">Schistocephalus solidus</name>
    <name type="common">Tapeworm</name>
    <dbReference type="NCBI Taxonomy" id="70667"/>
    <lineage>
        <taxon>Eukaryota</taxon>
        <taxon>Metazoa</taxon>
        <taxon>Spiralia</taxon>
        <taxon>Lophotrochozoa</taxon>
        <taxon>Platyhelminthes</taxon>
        <taxon>Cestoda</taxon>
        <taxon>Eucestoda</taxon>
        <taxon>Diphyllobothriidea</taxon>
        <taxon>Diphyllobothriidae</taxon>
        <taxon>Schistocephalus</taxon>
    </lineage>
</organism>
<evidence type="ECO:0000313" key="1">
    <source>
        <dbReference type="EMBL" id="VDM05307.1"/>
    </source>
</evidence>
<dbReference type="AlphaFoldDB" id="A0A183TR23"/>
<reference evidence="3" key="1">
    <citation type="submission" date="2016-06" db="UniProtKB">
        <authorList>
            <consortium name="WormBaseParasite"/>
        </authorList>
    </citation>
    <scope>IDENTIFICATION</scope>
</reference>